<keyword evidence="1" id="KW-0378">Hydrolase</keyword>
<reference evidence="5 6" key="1">
    <citation type="submission" date="2006-03" db="EMBL/GenBank/DDBJ databases">
        <authorList>
            <person name="Giovannoni S.J."/>
            <person name="Cho J.-C."/>
            <person name="Ferriera S."/>
            <person name="Johnson J."/>
            <person name="Kravitz S."/>
            <person name="Halpern A."/>
            <person name="Remington K."/>
            <person name="Beeson K."/>
            <person name="Tran B."/>
            <person name="Rogers Y.-H."/>
            <person name="Friedman R."/>
            <person name="Venter J.C."/>
        </authorList>
    </citation>
    <scope>NUCLEOTIDE SEQUENCE [LARGE SCALE GENOMIC DNA]</scope>
    <source>
        <strain evidence="5 6">HTCC2207</strain>
    </source>
</reference>
<dbReference type="PRINTS" id="PR00133">
    <property type="entry name" value="GLHYDRLASE3"/>
</dbReference>
<dbReference type="AlphaFoldDB" id="Q1YUE1"/>
<dbReference type="Gene3D" id="2.60.120.430">
    <property type="entry name" value="Galactose-binding lectin"/>
    <property type="match status" value="1"/>
</dbReference>
<dbReference type="Proteomes" id="UP000005555">
    <property type="component" value="Unassembled WGS sequence"/>
</dbReference>
<dbReference type="InterPro" id="IPR001764">
    <property type="entry name" value="Glyco_hydro_3_N"/>
</dbReference>
<dbReference type="STRING" id="314287.GB2207_09911"/>
<evidence type="ECO:0000313" key="6">
    <source>
        <dbReference type="Proteomes" id="UP000005555"/>
    </source>
</evidence>
<name>Q1YUE1_9GAMM</name>
<dbReference type="SUPFAM" id="SSF51445">
    <property type="entry name" value="(Trans)glycosidases"/>
    <property type="match status" value="1"/>
</dbReference>
<organism evidence="5 6">
    <name type="scientific">gamma proteobacterium HTCC2207</name>
    <dbReference type="NCBI Taxonomy" id="314287"/>
    <lineage>
        <taxon>Bacteria</taxon>
        <taxon>Pseudomonadati</taxon>
        <taxon>Pseudomonadota</taxon>
        <taxon>Gammaproteobacteria</taxon>
        <taxon>Cellvibrionales</taxon>
        <taxon>Porticoccaceae</taxon>
        <taxon>SAR92 clade</taxon>
    </lineage>
</organism>
<evidence type="ECO:0000313" key="5">
    <source>
        <dbReference type="EMBL" id="EAS48117.1"/>
    </source>
</evidence>
<dbReference type="Pfam" id="PF01915">
    <property type="entry name" value="Glyco_hydro_3_C"/>
    <property type="match status" value="1"/>
</dbReference>
<feature type="domain" description="Glycoside hydrolase family 3 N-terminal" evidence="2">
    <location>
        <begin position="59"/>
        <end position="382"/>
    </location>
</feature>
<evidence type="ECO:0000259" key="4">
    <source>
        <dbReference type="Pfam" id="PF18559"/>
    </source>
</evidence>
<dbReference type="InterPro" id="IPR017853">
    <property type="entry name" value="GH"/>
</dbReference>
<dbReference type="HOGENOM" id="CLU_004542_9_1_6"/>
<dbReference type="PANTHER" id="PTHR30620:SF77">
    <property type="entry name" value="LYSOSOMAL BETA GLUCOSIDASE-LIKE"/>
    <property type="match status" value="1"/>
</dbReference>
<dbReference type="GO" id="GO:0009251">
    <property type="term" value="P:glucan catabolic process"/>
    <property type="evidence" value="ECO:0007669"/>
    <property type="project" value="TreeGrafter"/>
</dbReference>
<dbReference type="InterPro" id="IPR041443">
    <property type="entry name" value="Exop_C"/>
</dbReference>
<dbReference type="Pfam" id="PF00933">
    <property type="entry name" value="Glyco_hydro_3"/>
    <property type="match status" value="1"/>
</dbReference>
<evidence type="ECO:0000259" key="2">
    <source>
        <dbReference type="Pfam" id="PF00933"/>
    </source>
</evidence>
<protein>
    <submittedName>
        <fullName evidence="5">Glucan 1,4-beta-glucosidase</fullName>
    </submittedName>
</protein>
<dbReference type="PANTHER" id="PTHR30620">
    <property type="entry name" value="PERIPLASMIC BETA-GLUCOSIDASE-RELATED"/>
    <property type="match status" value="1"/>
</dbReference>
<dbReference type="Pfam" id="PF18559">
    <property type="entry name" value="Exop_C"/>
    <property type="match status" value="1"/>
</dbReference>
<evidence type="ECO:0000256" key="1">
    <source>
        <dbReference type="ARBA" id="ARBA00022801"/>
    </source>
</evidence>
<dbReference type="InterPro" id="IPR036881">
    <property type="entry name" value="Glyco_hydro_3_C_sf"/>
</dbReference>
<feature type="domain" description="Glycoside hydrolase family 3 C-terminal" evidence="3">
    <location>
        <begin position="423"/>
        <end position="635"/>
    </location>
</feature>
<comment type="caution">
    <text evidence="5">The sequence shown here is derived from an EMBL/GenBank/DDBJ whole genome shotgun (WGS) entry which is preliminary data.</text>
</comment>
<sequence length="833" mass="89445">MAGLVLSVLVGCDSGPAVDKTASAVAKIHPEIWPKQASPFAQDENLEQRVNALVNNMSLEEKVGQTIQADIASVTPDQVREYHLGSILNGGNSAPGDDNRTTPAAWVALADEFWLASTDKRDGRIGIPALWGTDAVHGHNNIVGATLFPHNIGLGAANNPELMHQIGTVTAKEILVTGLDWTFAPTIAVVRDDRWGRTYESFSEDPAIVREYAGHLVEGLQGKLSDNTFLDDDHLIATAKHFIGDGGTVDGRDQGDNISSEEDLRDIQGAGYPVAINRGVQSVMASFNSWHGRKLHGYKELLSDVLVDQMGFSGFVVGDWNGHGQVEGCTNESCAASFNNGVDMFMAPDSWQELYANTLAQVKTGEIKMARLDQAVSRILRVKIRAGLFEAGLPSKRKYAGRYELLAAPEHRKIARQAVRQSLVLLKNANQLLPLSPAANILVAGDGAHNIGKQTGGWTLSWQGNGNTREHFPNAMSIFEGIEEQVKAAGGQATLSIEGEYNTKPDVAVVVFGEDPYAEFQGDRPHVDFQSEAALELLNKFNSQGIPTVAVFLSGRAMWVNPEINAADAFVAAWLPGSEGAGIADVLLRSVGNEIQYDFHGRLSFSWPRTGIQTAVNVGDQDYNPLFAYGFGLKYSDTGELETLSEDAQLGDSAKNQSLNFLNAGEAVSPWRLVMRDSAGTLQVTQSKAVSASGVLTMAAVDYMAQEDSRLFAFSDAATLSIEGEAIDISRESNGDMAIEIHYKVLGESVAKTTLGVGCGNDCSGAMDITEALASKLNQGWQTSRLKLNCFAEKGADMENMSSPIILKVSGPLQVQLSSINIVSNQGDASCSL</sequence>
<dbReference type="eggNOG" id="COG1472">
    <property type="taxonomic scope" value="Bacteria"/>
</dbReference>
<dbReference type="InterPro" id="IPR002772">
    <property type="entry name" value="Glyco_hydro_3_C"/>
</dbReference>
<evidence type="ECO:0000259" key="3">
    <source>
        <dbReference type="Pfam" id="PF01915"/>
    </source>
</evidence>
<dbReference type="InterPro" id="IPR036962">
    <property type="entry name" value="Glyco_hydro_3_N_sf"/>
</dbReference>
<dbReference type="SUPFAM" id="SSF52279">
    <property type="entry name" value="Beta-D-glucan exohydrolase, C-terminal domain"/>
    <property type="match status" value="1"/>
</dbReference>
<dbReference type="Gene3D" id="3.20.20.300">
    <property type="entry name" value="Glycoside hydrolase, family 3, N-terminal domain"/>
    <property type="match status" value="1"/>
</dbReference>
<keyword evidence="6" id="KW-1185">Reference proteome</keyword>
<accession>Q1YUE1</accession>
<feature type="domain" description="ExoP galactose-binding-like" evidence="4">
    <location>
        <begin position="669"/>
        <end position="822"/>
    </location>
</feature>
<proteinExistence type="predicted"/>
<dbReference type="EMBL" id="AAPI01000001">
    <property type="protein sequence ID" value="EAS48117.1"/>
    <property type="molecule type" value="Genomic_DNA"/>
</dbReference>
<dbReference type="GO" id="GO:0008422">
    <property type="term" value="F:beta-glucosidase activity"/>
    <property type="evidence" value="ECO:0007669"/>
    <property type="project" value="TreeGrafter"/>
</dbReference>
<gene>
    <name evidence="5" type="ORF">GB2207_09911</name>
</gene>
<dbReference type="InterPro" id="IPR051915">
    <property type="entry name" value="Cellulose_Degrad_GH3"/>
</dbReference>
<dbReference type="Gene3D" id="3.40.50.1700">
    <property type="entry name" value="Glycoside hydrolase family 3 C-terminal domain"/>
    <property type="match status" value="1"/>
</dbReference>